<proteinExistence type="predicted"/>
<feature type="non-terminal residue" evidence="2">
    <location>
        <position position="142"/>
    </location>
</feature>
<organism evidence="2 3">
    <name type="scientific">Ladona fulva</name>
    <name type="common">Scarce chaser dragonfly</name>
    <name type="synonym">Libellula fulva</name>
    <dbReference type="NCBI Taxonomy" id="123851"/>
    <lineage>
        <taxon>Eukaryota</taxon>
        <taxon>Metazoa</taxon>
        <taxon>Ecdysozoa</taxon>
        <taxon>Arthropoda</taxon>
        <taxon>Hexapoda</taxon>
        <taxon>Insecta</taxon>
        <taxon>Pterygota</taxon>
        <taxon>Palaeoptera</taxon>
        <taxon>Odonata</taxon>
        <taxon>Epiprocta</taxon>
        <taxon>Anisoptera</taxon>
        <taxon>Libelluloidea</taxon>
        <taxon>Libellulidae</taxon>
        <taxon>Ladona</taxon>
    </lineage>
</organism>
<name>A0A8K0P9R8_LADFU</name>
<dbReference type="OrthoDB" id="265776at2759"/>
<sequence>MSFFLLQVKLGLSLPIQAEVRELRDALASDTGIEPPHMLLTEVDDLGFHSTFADSQSISVVGENDPIYCIELPQVRDVTEESGAYLLLVWANVLVLDDHVARFGSPYTMQVSRETSYEDLQKLILKEMNTILHDDVLVNAQD</sequence>
<evidence type="ECO:0000313" key="2">
    <source>
        <dbReference type="EMBL" id="KAG8239256.1"/>
    </source>
</evidence>
<evidence type="ECO:0000313" key="3">
    <source>
        <dbReference type="Proteomes" id="UP000792457"/>
    </source>
</evidence>
<comment type="caution">
    <text evidence="2">The sequence shown here is derived from an EMBL/GenBank/DDBJ whole genome shotgun (WGS) entry which is preliminary data.</text>
</comment>
<evidence type="ECO:0000256" key="1">
    <source>
        <dbReference type="SAM" id="SignalP"/>
    </source>
</evidence>
<dbReference type="Proteomes" id="UP000792457">
    <property type="component" value="Unassembled WGS sequence"/>
</dbReference>
<reference evidence="2" key="1">
    <citation type="submission" date="2013-04" db="EMBL/GenBank/DDBJ databases">
        <authorList>
            <person name="Qu J."/>
            <person name="Murali S.C."/>
            <person name="Bandaranaike D."/>
            <person name="Bellair M."/>
            <person name="Blankenburg K."/>
            <person name="Chao H."/>
            <person name="Dinh H."/>
            <person name="Doddapaneni H."/>
            <person name="Downs B."/>
            <person name="Dugan-Rocha S."/>
            <person name="Elkadiri S."/>
            <person name="Gnanaolivu R.D."/>
            <person name="Hernandez B."/>
            <person name="Javaid M."/>
            <person name="Jayaseelan J.C."/>
            <person name="Lee S."/>
            <person name="Li M."/>
            <person name="Ming W."/>
            <person name="Munidasa M."/>
            <person name="Muniz J."/>
            <person name="Nguyen L."/>
            <person name="Ongeri F."/>
            <person name="Osuji N."/>
            <person name="Pu L.-L."/>
            <person name="Puazo M."/>
            <person name="Qu C."/>
            <person name="Quiroz J."/>
            <person name="Raj R."/>
            <person name="Weissenberger G."/>
            <person name="Xin Y."/>
            <person name="Zou X."/>
            <person name="Han Y."/>
            <person name="Richards S."/>
            <person name="Worley K."/>
            <person name="Muzny D."/>
            <person name="Gibbs R."/>
        </authorList>
    </citation>
    <scope>NUCLEOTIDE SEQUENCE</scope>
    <source>
        <strain evidence="2">Sampled in the wild</strain>
    </source>
</reference>
<feature type="signal peptide" evidence="1">
    <location>
        <begin position="1"/>
        <end position="18"/>
    </location>
</feature>
<accession>A0A8K0P9R8</accession>
<dbReference type="AlphaFoldDB" id="A0A8K0P9R8"/>
<dbReference type="EMBL" id="KZ309568">
    <property type="protein sequence ID" value="KAG8239256.1"/>
    <property type="molecule type" value="Genomic_DNA"/>
</dbReference>
<keyword evidence="3" id="KW-1185">Reference proteome</keyword>
<feature type="chain" id="PRO_5035475449" evidence="1">
    <location>
        <begin position="19"/>
        <end position="142"/>
    </location>
</feature>
<protein>
    <submittedName>
        <fullName evidence="2">Uncharacterized protein</fullName>
    </submittedName>
</protein>
<reference evidence="2" key="2">
    <citation type="submission" date="2017-10" db="EMBL/GenBank/DDBJ databases">
        <title>Ladona fulva Genome sequencing and assembly.</title>
        <authorList>
            <person name="Murali S."/>
            <person name="Richards S."/>
            <person name="Bandaranaike D."/>
            <person name="Bellair M."/>
            <person name="Blankenburg K."/>
            <person name="Chao H."/>
            <person name="Dinh H."/>
            <person name="Doddapaneni H."/>
            <person name="Dugan-Rocha S."/>
            <person name="Elkadiri S."/>
            <person name="Gnanaolivu R."/>
            <person name="Hernandez B."/>
            <person name="Skinner E."/>
            <person name="Javaid M."/>
            <person name="Lee S."/>
            <person name="Li M."/>
            <person name="Ming W."/>
            <person name="Munidasa M."/>
            <person name="Muniz J."/>
            <person name="Nguyen L."/>
            <person name="Hughes D."/>
            <person name="Osuji N."/>
            <person name="Pu L.-L."/>
            <person name="Puazo M."/>
            <person name="Qu C."/>
            <person name="Quiroz J."/>
            <person name="Raj R."/>
            <person name="Weissenberger G."/>
            <person name="Xin Y."/>
            <person name="Zou X."/>
            <person name="Han Y."/>
            <person name="Worley K."/>
            <person name="Muzny D."/>
            <person name="Gibbs R."/>
        </authorList>
    </citation>
    <scope>NUCLEOTIDE SEQUENCE</scope>
    <source>
        <strain evidence="2">Sampled in the wild</strain>
    </source>
</reference>
<keyword evidence="1" id="KW-0732">Signal</keyword>
<gene>
    <name evidence="2" type="ORF">J437_LFUL010646</name>
</gene>